<dbReference type="EMBL" id="ATLV01018851">
    <property type="status" value="NOT_ANNOTATED_CDS"/>
    <property type="molecule type" value="Genomic_DNA"/>
</dbReference>
<dbReference type="AlphaFoldDB" id="A0A084VZJ8"/>
<accession>A0A084VZJ8</accession>
<reference evidence="2" key="2">
    <citation type="submission" date="2020-05" db="UniProtKB">
        <authorList>
            <consortium name="EnsemblMetazoa"/>
        </authorList>
    </citation>
    <scope>IDENTIFICATION</scope>
</reference>
<sequence>MGLLSCTETIDSLFTCSNELSGTFVKCSYRLLLVVSGMIFTLTTSGKGVVSMRKIASDPVKPIVDKASGAKYLACYLPHRKNACVSVVGTTQQQKLQLNSGNSLLPGGVAETDLFTCFVQCDQKGIS</sequence>
<dbReference type="Proteomes" id="UP000030765">
    <property type="component" value="Unassembled WGS sequence"/>
</dbReference>
<evidence type="ECO:0000313" key="2">
    <source>
        <dbReference type="EnsemblMetazoa" id="ASIC011188-PA"/>
    </source>
</evidence>
<protein>
    <submittedName>
        <fullName evidence="1 2">Uncharacterized protein</fullName>
    </submittedName>
</protein>
<organism evidence="1">
    <name type="scientific">Anopheles sinensis</name>
    <name type="common">Mosquito</name>
    <dbReference type="NCBI Taxonomy" id="74873"/>
    <lineage>
        <taxon>Eukaryota</taxon>
        <taxon>Metazoa</taxon>
        <taxon>Ecdysozoa</taxon>
        <taxon>Arthropoda</taxon>
        <taxon>Hexapoda</taxon>
        <taxon>Insecta</taxon>
        <taxon>Pterygota</taxon>
        <taxon>Neoptera</taxon>
        <taxon>Endopterygota</taxon>
        <taxon>Diptera</taxon>
        <taxon>Nematocera</taxon>
        <taxon>Culicoidea</taxon>
        <taxon>Culicidae</taxon>
        <taxon>Anophelinae</taxon>
        <taxon>Anopheles</taxon>
    </lineage>
</organism>
<dbReference type="EnsemblMetazoa" id="ASIC011188-RA">
    <property type="protein sequence ID" value="ASIC011188-PA"/>
    <property type="gene ID" value="ASIC011188"/>
</dbReference>
<evidence type="ECO:0000313" key="3">
    <source>
        <dbReference type="Proteomes" id="UP000030765"/>
    </source>
</evidence>
<keyword evidence="3" id="KW-1185">Reference proteome</keyword>
<reference evidence="1 3" key="1">
    <citation type="journal article" date="2014" name="BMC Genomics">
        <title>Genome sequence of Anopheles sinensis provides insight into genetics basis of mosquito competence for malaria parasites.</title>
        <authorList>
            <person name="Zhou D."/>
            <person name="Zhang D."/>
            <person name="Ding G."/>
            <person name="Shi L."/>
            <person name="Hou Q."/>
            <person name="Ye Y."/>
            <person name="Xu Y."/>
            <person name="Zhou H."/>
            <person name="Xiong C."/>
            <person name="Li S."/>
            <person name="Yu J."/>
            <person name="Hong S."/>
            <person name="Yu X."/>
            <person name="Zou P."/>
            <person name="Chen C."/>
            <person name="Chang X."/>
            <person name="Wang W."/>
            <person name="Lv Y."/>
            <person name="Sun Y."/>
            <person name="Ma L."/>
            <person name="Shen B."/>
            <person name="Zhu C."/>
        </authorList>
    </citation>
    <scope>NUCLEOTIDE SEQUENCE [LARGE SCALE GENOMIC DNA]</scope>
</reference>
<dbReference type="EMBL" id="KE525251">
    <property type="protein sequence ID" value="KFB43392.1"/>
    <property type="molecule type" value="Genomic_DNA"/>
</dbReference>
<evidence type="ECO:0000313" key="1">
    <source>
        <dbReference type="EMBL" id="KFB43392.1"/>
    </source>
</evidence>
<gene>
    <name evidence="1" type="ORF">ZHAS_00011188</name>
</gene>
<dbReference type="VEuPathDB" id="VectorBase:ASIC011188"/>
<proteinExistence type="predicted"/>
<name>A0A084VZJ8_ANOSI</name>